<dbReference type="Pfam" id="PF01381">
    <property type="entry name" value="HTH_3"/>
    <property type="match status" value="1"/>
</dbReference>
<dbReference type="Gene3D" id="1.10.260.40">
    <property type="entry name" value="lambda repressor-like DNA-binding domains"/>
    <property type="match status" value="1"/>
</dbReference>
<dbReference type="SMART" id="SM00530">
    <property type="entry name" value="HTH_XRE"/>
    <property type="match status" value="1"/>
</dbReference>
<evidence type="ECO:0000313" key="3">
    <source>
        <dbReference type="EMBL" id="MDB8739404.1"/>
    </source>
</evidence>
<evidence type="ECO:0000259" key="2">
    <source>
        <dbReference type="PROSITE" id="PS50943"/>
    </source>
</evidence>
<dbReference type="RefSeq" id="WP_272107269.1">
    <property type="nucleotide sequence ID" value="NZ_JAQMLO010000011.1"/>
</dbReference>
<dbReference type="InterPro" id="IPR010982">
    <property type="entry name" value="Lambda_DNA-bd_dom_sf"/>
</dbReference>
<dbReference type="GO" id="GO:0005829">
    <property type="term" value="C:cytosol"/>
    <property type="evidence" value="ECO:0007669"/>
    <property type="project" value="TreeGrafter"/>
</dbReference>
<dbReference type="PANTHER" id="PTHR46797">
    <property type="entry name" value="HTH-TYPE TRANSCRIPTIONAL REGULATOR"/>
    <property type="match status" value="1"/>
</dbReference>
<protein>
    <submittedName>
        <fullName evidence="3">Helix-turn-helix transcriptional regulator</fullName>
    </submittedName>
</protein>
<dbReference type="Proteomes" id="UP001211731">
    <property type="component" value="Unassembled WGS sequence"/>
</dbReference>
<dbReference type="CDD" id="cd00093">
    <property type="entry name" value="HTH_XRE"/>
    <property type="match status" value="1"/>
</dbReference>
<dbReference type="InterPro" id="IPR001387">
    <property type="entry name" value="Cro/C1-type_HTH"/>
</dbReference>
<dbReference type="GO" id="GO:0003677">
    <property type="term" value="F:DNA binding"/>
    <property type="evidence" value="ECO:0007669"/>
    <property type="project" value="UniProtKB-KW"/>
</dbReference>
<dbReference type="PANTHER" id="PTHR46797:SF1">
    <property type="entry name" value="METHYLPHOSPHONATE SYNTHASE"/>
    <property type="match status" value="1"/>
</dbReference>
<organism evidence="3 4">
    <name type="scientific">Mediterraneibacter gnavus</name>
    <name type="common">Ruminococcus gnavus</name>
    <dbReference type="NCBI Taxonomy" id="33038"/>
    <lineage>
        <taxon>Bacteria</taxon>
        <taxon>Bacillati</taxon>
        <taxon>Bacillota</taxon>
        <taxon>Clostridia</taxon>
        <taxon>Lachnospirales</taxon>
        <taxon>Lachnospiraceae</taxon>
        <taxon>Mediterraneibacter</taxon>
    </lineage>
</organism>
<sequence>MNYYEIGQRIRKFRKAYNFSQEQLAEKIGISTTHMSHIETGNTKLSLSVFVKIADALSVQTDELLYDIPQINRTLIKHELTELLDSCSKQDLYILVDVIKTLKSSLDKYKH</sequence>
<dbReference type="PROSITE" id="PS50943">
    <property type="entry name" value="HTH_CROC1"/>
    <property type="match status" value="1"/>
</dbReference>
<dbReference type="InterPro" id="IPR050807">
    <property type="entry name" value="TransReg_Diox_bact_type"/>
</dbReference>
<gene>
    <name evidence="3" type="ORF">PNU63_11605</name>
</gene>
<reference evidence="3" key="1">
    <citation type="submission" date="2023-01" db="EMBL/GenBank/DDBJ databases">
        <title>Human gut microbiome strain richness.</title>
        <authorList>
            <person name="Chen-Liaw A."/>
        </authorList>
    </citation>
    <scope>NUCLEOTIDE SEQUENCE</scope>
    <source>
        <strain evidence="3">1001217st1_A9_1001217B_191108</strain>
    </source>
</reference>
<comment type="caution">
    <text evidence="3">The sequence shown here is derived from an EMBL/GenBank/DDBJ whole genome shotgun (WGS) entry which is preliminary data.</text>
</comment>
<feature type="domain" description="HTH cro/C1-type" evidence="2">
    <location>
        <begin position="10"/>
        <end position="64"/>
    </location>
</feature>
<evidence type="ECO:0000313" key="4">
    <source>
        <dbReference type="Proteomes" id="UP001211731"/>
    </source>
</evidence>
<evidence type="ECO:0000256" key="1">
    <source>
        <dbReference type="ARBA" id="ARBA00023125"/>
    </source>
</evidence>
<accession>A0AB35J2K9</accession>
<name>A0AB35J2K9_MEDGN</name>
<proteinExistence type="predicted"/>
<dbReference type="GO" id="GO:0003700">
    <property type="term" value="F:DNA-binding transcription factor activity"/>
    <property type="evidence" value="ECO:0007669"/>
    <property type="project" value="TreeGrafter"/>
</dbReference>
<keyword evidence="1" id="KW-0238">DNA-binding</keyword>
<dbReference type="EMBL" id="JAQMLR010000011">
    <property type="protein sequence ID" value="MDB8739404.1"/>
    <property type="molecule type" value="Genomic_DNA"/>
</dbReference>
<dbReference type="SUPFAM" id="SSF47413">
    <property type="entry name" value="lambda repressor-like DNA-binding domains"/>
    <property type="match status" value="1"/>
</dbReference>
<dbReference type="AlphaFoldDB" id="A0AB35J2K9"/>